<dbReference type="EMBL" id="CP030759">
    <property type="protein sequence ID" value="AXA36053.1"/>
    <property type="molecule type" value="Genomic_DNA"/>
</dbReference>
<feature type="transmembrane region" description="Helical" evidence="8">
    <location>
        <begin position="175"/>
        <end position="203"/>
    </location>
</feature>
<feature type="transmembrane region" description="Helical" evidence="8">
    <location>
        <begin position="146"/>
        <end position="163"/>
    </location>
</feature>
<dbReference type="AlphaFoldDB" id="A0A2Z4Y6A2"/>
<keyword evidence="2" id="KW-1003">Cell membrane</keyword>
<feature type="transmembrane region" description="Helical" evidence="8">
    <location>
        <begin position="330"/>
        <end position="350"/>
    </location>
</feature>
<dbReference type="GO" id="GO:0009103">
    <property type="term" value="P:lipopolysaccharide biosynthetic process"/>
    <property type="evidence" value="ECO:0007669"/>
    <property type="project" value="UniProtKB-ARBA"/>
</dbReference>
<feature type="transmembrane region" description="Helical" evidence="8">
    <location>
        <begin position="12"/>
        <end position="31"/>
    </location>
</feature>
<evidence type="ECO:0000256" key="8">
    <source>
        <dbReference type="SAM" id="Phobius"/>
    </source>
</evidence>
<feature type="transmembrane region" description="Helical" evidence="8">
    <location>
        <begin position="215"/>
        <end position="235"/>
    </location>
</feature>
<evidence type="ECO:0000256" key="7">
    <source>
        <dbReference type="ARBA" id="ARBA00023136"/>
    </source>
</evidence>
<sequence length="497" mass="55595">MIQEPVNAFTHRFRLIAAGIFVVAAILYFTALGKTPLRVNAEIRCHDVIANMLERSDYIVPIYNGQPRFHKPPLFYWTVAATSKLVGGFNLTTLRIPPALFALGVLGLILWWGKILGTQREALLAMALLATTYMFVLHARRGSFEMLLTLLCNLSVLLLYLCVQKPSWLTGLGGTLAFGLAFLAKGTPALLYVPLVLFVWLALSHRLRMIFRWQVGTLAVVGILIAISWHLYVIAFRPESRQTIFSELLLPAGVKVGETSSAQHREAFYFYLVNIWRAAFPLSLLIPLTAFHVWHKRGYPPERPERLLVLMVVVPFLVFSSIPMKQDHYLLPAMPALALLSARAIFDVITQCAQLSRKWVTVPVLVTCIILLIASPVVVLGLVLVGDWLRILAVMVGLLCAALGVAGLLALRRAATLNGLGIALIGTALVFWCYFTVIRPVEDGFGSGRLFSDPTYLAQKEAWDQKFERYPLLRKLLDVDRGLKRSKQIQKPVPDEW</sequence>
<evidence type="ECO:0000256" key="2">
    <source>
        <dbReference type="ARBA" id="ARBA00022475"/>
    </source>
</evidence>
<dbReference type="KEGG" id="schv:BRCON_1276"/>
<comment type="subcellular location">
    <subcellularLocation>
        <location evidence="1">Cell membrane</location>
        <topology evidence="1">Multi-pass membrane protein</topology>
    </subcellularLocation>
</comment>
<dbReference type="PANTHER" id="PTHR33908:SF3">
    <property type="entry name" value="UNDECAPRENYL PHOSPHATE-ALPHA-4-AMINO-4-DEOXY-L-ARABINOSE ARABINOSYL TRANSFERASE"/>
    <property type="match status" value="1"/>
</dbReference>
<evidence type="ECO:0000256" key="5">
    <source>
        <dbReference type="ARBA" id="ARBA00022692"/>
    </source>
</evidence>
<dbReference type="GO" id="GO:0010041">
    <property type="term" value="P:response to iron(III) ion"/>
    <property type="evidence" value="ECO:0007669"/>
    <property type="project" value="TreeGrafter"/>
</dbReference>
<proteinExistence type="predicted"/>
<evidence type="ECO:0000256" key="3">
    <source>
        <dbReference type="ARBA" id="ARBA00022676"/>
    </source>
</evidence>
<gene>
    <name evidence="10" type="ORF">BRCON_1276</name>
</gene>
<dbReference type="Proteomes" id="UP000262583">
    <property type="component" value="Chromosome"/>
</dbReference>
<organism evidence="10 11">
    <name type="scientific">Sumerlaea chitinivorans</name>
    <dbReference type="NCBI Taxonomy" id="2250252"/>
    <lineage>
        <taxon>Bacteria</taxon>
        <taxon>Candidatus Sumerlaeota</taxon>
        <taxon>Candidatus Sumerlaeia</taxon>
        <taxon>Candidatus Sumerlaeales</taxon>
        <taxon>Candidatus Sumerlaeaceae</taxon>
        <taxon>Candidatus Sumerlaea</taxon>
    </lineage>
</organism>
<accession>A0A2Z4Y6A2</accession>
<dbReference type="GO" id="GO:0005886">
    <property type="term" value="C:plasma membrane"/>
    <property type="evidence" value="ECO:0007669"/>
    <property type="project" value="UniProtKB-SubCell"/>
</dbReference>
<feature type="transmembrane region" description="Helical" evidence="8">
    <location>
        <begin position="99"/>
        <end position="116"/>
    </location>
</feature>
<feature type="transmembrane region" description="Helical" evidence="8">
    <location>
        <begin position="362"/>
        <end position="385"/>
    </location>
</feature>
<reference evidence="10 11" key="1">
    <citation type="submission" date="2018-05" db="EMBL/GenBank/DDBJ databases">
        <title>A metagenomic window into the 2 km-deep terrestrial subsurface aquifer revealed taxonomically and functionally diverse microbial community comprising novel uncultured bacterial lineages.</title>
        <authorList>
            <person name="Kadnikov V.V."/>
            <person name="Mardanov A.V."/>
            <person name="Beletsky A.V."/>
            <person name="Banks D."/>
            <person name="Pimenov N.V."/>
            <person name="Frank Y.A."/>
            <person name="Karnachuk O.V."/>
            <person name="Ravin N.V."/>
        </authorList>
    </citation>
    <scope>NUCLEOTIDE SEQUENCE [LARGE SCALE GENOMIC DNA]</scope>
    <source>
        <strain evidence="10">BY</strain>
    </source>
</reference>
<dbReference type="PANTHER" id="PTHR33908">
    <property type="entry name" value="MANNOSYLTRANSFERASE YKCB-RELATED"/>
    <property type="match status" value="1"/>
</dbReference>
<keyword evidence="7 8" id="KW-0472">Membrane</keyword>
<evidence type="ECO:0000256" key="4">
    <source>
        <dbReference type="ARBA" id="ARBA00022679"/>
    </source>
</evidence>
<feature type="transmembrane region" description="Helical" evidence="8">
    <location>
        <begin position="391"/>
        <end position="411"/>
    </location>
</feature>
<dbReference type="Pfam" id="PF13231">
    <property type="entry name" value="PMT_2"/>
    <property type="match status" value="1"/>
</dbReference>
<keyword evidence="4" id="KW-0808">Transferase</keyword>
<name>A0A2Z4Y6A2_SUMC1</name>
<feature type="transmembrane region" description="Helical" evidence="8">
    <location>
        <begin position="307"/>
        <end position="324"/>
    </location>
</feature>
<evidence type="ECO:0000313" key="11">
    <source>
        <dbReference type="Proteomes" id="UP000262583"/>
    </source>
</evidence>
<keyword evidence="6 8" id="KW-1133">Transmembrane helix</keyword>
<evidence type="ECO:0000256" key="6">
    <source>
        <dbReference type="ARBA" id="ARBA00022989"/>
    </source>
</evidence>
<keyword evidence="3" id="KW-0328">Glycosyltransferase</keyword>
<dbReference type="InterPro" id="IPR038731">
    <property type="entry name" value="RgtA/B/C-like"/>
</dbReference>
<dbReference type="GO" id="GO:0016763">
    <property type="term" value="F:pentosyltransferase activity"/>
    <property type="evidence" value="ECO:0007669"/>
    <property type="project" value="TreeGrafter"/>
</dbReference>
<evidence type="ECO:0000256" key="1">
    <source>
        <dbReference type="ARBA" id="ARBA00004651"/>
    </source>
</evidence>
<feature type="transmembrane region" description="Helical" evidence="8">
    <location>
        <begin position="275"/>
        <end position="295"/>
    </location>
</feature>
<evidence type="ECO:0000259" key="9">
    <source>
        <dbReference type="Pfam" id="PF13231"/>
    </source>
</evidence>
<protein>
    <recommendedName>
        <fullName evidence="9">Glycosyltransferase RgtA/B/C/D-like domain-containing protein</fullName>
    </recommendedName>
</protein>
<feature type="domain" description="Glycosyltransferase RgtA/B/C/D-like" evidence="9">
    <location>
        <begin position="70"/>
        <end position="232"/>
    </location>
</feature>
<dbReference type="InterPro" id="IPR050297">
    <property type="entry name" value="LipidA_mod_glycosyltrf_83"/>
</dbReference>
<evidence type="ECO:0000313" key="10">
    <source>
        <dbReference type="EMBL" id="AXA36053.1"/>
    </source>
</evidence>
<feature type="transmembrane region" description="Helical" evidence="8">
    <location>
        <begin position="418"/>
        <end position="437"/>
    </location>
</feature>
<keyword evidence="5 8" id="KW-0812">Transmembrane</keyword>